<evidence type="ECO:0000313" key="3">
    <source>
        <dbReference type="Proteomes" id="UP000515369"/>
    </source>
</evidence>
<keyword evidence="1" id="KW-0732">Signal</keyword>
<feature type="signal peptide" evidence="1">
    <location>
        <begin position="1"/>
        <end position="22"/>
    </location>
</feature>
<accession>A0A7G5H587</accession>
<dbReference type="KEGG" id="sfol:H3H32_16035"/>
<evidence type="ECO:0000313" key="2">
    <source>
        <dbReference type="EMBL" id="QMW06279.1"/>
    </source>
</evidence>
<name>A0A7G5H587_9BACT</name>
<feature type="chain" id="PRO_5029004253" evidence="1">
    <location>
        <begin position="23"/>
        <end position="237"/>
    </location>
</feature>
<dbReference type="Proteomes" id="UP000515369">
    <property type="component" value="Chromosome"/>
</dbReference>
<dbReference type="EMBL" id="CP059732">
    <property type="protein sequence ID" value="QMW06279.1"/>
    <property type="molecule type" value="Genomic_DNA"/>
</dbReference>
<proteinExistence type="predicted"/>
<gene>
    <name evidence="2" type="ORF">H3H32_16035</name>
</gene>
<sequence>MTNQFFAGLITLAVLTGTFAQAQVDYSSAQNVRISAPTFTNYHGVEGSPYIPSDTVKNGWIMLGNKRVPTKLRYNTQTGEVEYVQGDRILAPVNQVSAFVILAPDTLHFQKGFPAVGTRSATDFYQILFEGRKTKLVRYIYANVKSNTDAMSIDYGQKKYSKREEYYVWLPKGQPTAENYFLKVTDGELKPVTANKKTLISLFPQQADQIDKYIADQKLKLKSWAEFASVLRWVDAQ</sequence>
<organism evidence="2 3">
    <name type="scientific">Spirosoma foliorum</name>
    <dbReference type="NCBI Taxonomy" id="2710596"/>
    <lineage>
        <taxon>Bacteria</taxon>
        <taxon>Pseudomonadati</taxon>
        <taxon>Bacteroidota</taxon>
        <taxon>Cytophagia</taxon>
        <taxon>Cytophagales</taxon>
        <taxon>Cytophagaceae</taxon>
        <taxon>Spirosoma</taxon>
    </lineage>
</organism>
<protein>
    <submittedName>
        <fullName evidence="2">Uncharacterized protein</fullName>
    </submittedName>
</protein>
<keyword evidence="3" id="KW-1185">Reference proteome</keyword>
<dbReference type="RefSeq" id="WP_182463648.1">
    <property type="nucleotide sequence ID" value="NZ_CP059732.1"/>
</dbReference>
<reference evidence="2 3" key="1">
    <citation type="submission" date="2020-07" db="EMBL/GenBank/DDBJ databases">
        <title>Spirosoma foliorum sp. nov., isolated from the leaves on the Nejang mountain Korea, Republic of.</title>
        <authorList>
            <person name="Ho H."/>
            <person name="Lee Y.-J."/>
            <person name="Nurcahyanto D.-A."/>
            <person name="Kim S.-G."/>
        </authorList>
    </citation>
    <scope>NUCLEOTIDE SEQUENCE [LARGE SCALE GENOMIC DNA]</scope>
    <source>
        <strain evidence="2 3">PL0136</strain>
    </source>
</reference>
<evidence type="ECO:0000256" key="1">
    <source>
        <dbReference type="SAM" id="SignalP"/>
    </source>
</evidence>
<dbReference type="AlphaFoldDB" id="A0A7G5H587"/>